<sequence>MEEPENTDTMNLQAPNQPLNDNTTEIHRGPGRPRKQAVRSITQVQTVDGPVHMEPGINMHQPLAPIFLPQAVAAVPDQVPVSLPSDQNPISEPTYHEEVETFVLPAHDPLQQLDDSPGEDDLDSFLGLGNSNGINGDAASAEGDFTEDDGETSGQLPSLVLDAFWKKIEYLKGLTEGQGRSAKHLVYEKLHYSYIWYKYYCLFWDIGLPWLLCNQCKPVHAFSSCNPLVIAKLPRPLAAQFPAYLSKRSGLSKQVFAIMCCCFQNSLGAKQFADSLNVLHHRFHDMLEVQYLQTVLERESGLYKPFLSFESSPSAAPSGQYCRDIYDKEIEAHEKEFDQHTAQLSSCGMGIDHSHKITKQIAKIQAILSFIDTFSHLDGDKLVVGLDTEWDVDLSAQRQGVPDRQKTAIMQIAYGNEVWIFQLSEHIANGSFPAQLSTFLANSQILKVGRNVSLDLKNLQEDSESSTPFVGDEQIQYAALDAWASLKIYEKLTSLRIPVPVKFANALPAGDQIFVFHEDRTTIIARGIISPAQFNSFEGINITKTQVLIQVEEIYVPGAKIHLHHEQPLSLFGQTPFNMVCRRSQVKTFVPEFIPAQHGNTIPIPNASDSSSNVSDIDPLAELEMDSNFVFQTDNPDFVEANKTQTSVTVK</sequence>
<feature type="region of interest" description="Disordered" evidence="5">
    <location>
        <begin position="1"/>
        <end position="38"/>
    </location>
</feature>
<keyword evidence="1" id="KW-0540">Nuclease</keyword>
<dbReference type="RefSeq" id="XP_001887053.1">
    <property type="nucleotide sequence ID" value="XM_001887018.1"/>
</dbReference>
<dbReference type="InParanoid" id="B0DSU1"/>
<dbReference type="GeneID" id="6082601"/>
<dbReference type="AlphaFoldDB" id="B0DSU1"/>
<dbReference type="HOGENOM" id="CLU_014086_0_0_1"/>
<feature type="compositionally biased region" description="Polar residues" evidence="5">
    <location>
        <begin position="7"/>
        <end position="23"/>
    </location>
</feature>
<evidence type="ECO:0000256" key="2">
    <source>
        <dbReference type="ARBA" id="ARBA00022723"/>
    </source>
</evidence>
<protein>
    <submittedName>
        <fullName evidence="6">Predicted protein</fullName>
    </submittedName>
</protein>
<dbReference type="PANTHER" id="PTHR13620">
    <property type="entry name" value="3-5 EXONUCLEASE"/>
    <property type="match status" value="1"/>
</dbReference>
<dbReference type="InterPro" id="IPR012337">
    <property type="entry name" value="RNaseH-like_sf"/>
</dbReference>
<evidence type="ECO:0000256" key="1">
    <source>
        <dbReference type="ARBA" id="ARBA00022722"/>
    </source>
</evidence>
<dbReference type="Proteomes" id="UP000001194">
    <property type="component" value="Unassembled WGS sequence"/>
</dbReference>
<evidence type="ECO:0000313" key="7">
    <source>
        <dbReference type="Proteomes" id="UP000001194"/>
    </source>
</evidence>
<dbReference type="GO" id="GO:0003676">
    <property type="term" value="F:nucleic acid binding"/>
    <property type="evidence" value="ECO:0007669"/>
    <property type="project" value="InterPro"/>
</dbReference>
<keyword evidence="4" id="KW-0269">Exonuclease</keyword>
<dbReference type="Gene3D" id="3.30.420.10">
    <property type="entry name" value="Ribonuclease H-like superfamily/Ribonuclease H"/>
    <property type="match status" value="2"/>
</dbReference>
<dbReference type="PANTHER" id="PTHR13620:SF109">
    <property type="entry name" value="3'-5' EXONUCLEASE"/>
    <property type="match status" value="1"/>
</dbReference>
<dbReference type="GO" id="GO:0046872">
    <property type="term" value="F:metal ion binding"/>
    <property type="evidence" value="ECO:0007669"/>
    <property type="project" value="UniProtKB-KW"/>
</dbReference>
<evidence type="ECO:0000256" key="5">
    <source>
        <dbReference type="SAM" id="MobiDB-lite"/>
    </source>
</evidence>
<keyword evidence="2" id="KW-0479">Metal-binding</keyword>
<dbReference type="InterPro" id="IPR036397">
    <property type="entry name" value="RNaseH_sf"/>
</dbReference>
<proteinExistence type="predicted"/>
<keyword evidence="7" id="KW-1185">Reference proteome</keyword>
<accession>B0DSU1</accession>
<dbReference type="SUPFAM" id="SSF53098">
    <property type="entry name" value="Ribonuclease H-like"/>
    <property type="match status" value="1"/>
</dbReference>
<keyword evidence="3" id="KW-0378">Hydrolase</keyword>
<dbReference type="OrthoDB" id="1920326at2759"/>
<organism evidence="7">
    <name type="scientific">Laccaria bicolor (strain S238N-H82 / ATCC MYA-4686)</name>
    <name type="common">Bicoloured deceiver</name>
    <name type="synonym">Laccaria laccata var. bicolor</name>
    <dbReference type="NCBI Taxonomy" id="486041"/>
    <lineage>
        <taxon>Eukaryota</taxon>
        <taxon>Fungi</taxon>
        <taxon>Dikarya</taxon>
        <taxon>Basidiomycota</taxon>
        <taxon>Agaricomycotina</taxon>
        <taxon>Agaricomycetes</taxon>
        <taxon>Agaricomycetidae</taxon>
        <taxon>Agaricales</taxon>
        <taxon>Agaricineae</taxon>
        <taxon>Hydnangiaceae</taxon>
        <taxon>Laccaria</taxon>
    </lineage>
</organism>
<evidence type="ECO:0000256" key="4">
    <source>
        <dbReference type="ARBA" id="ARBA00022839"/>
    </source>
</evidence>
<dbReference type="InterPro" id="IPR051132">
    <property type="entry name" value="3-5_Exonuclease_domain"/>
</dbReference>
<dbReference type="KEGG" id="lbc:LACBIDRAFT_332470"/>
<evidence type="ECO:0000256" key="3">
    <source>
        <dbReference type="ARBA" id="ARBA00022801"/>
    </source>
</evidence>
<evidence type="ECO:0000313" key="6">
    <source>
        <dbReference type="EMBL" id="EDR02376.1"/>
    </source>
</evidence>
<name>B0DSU1_LACBS</name>
<reference evidence="6 7" key="1">
    <citation type="journal article" date="2008" name="Nature">
        <title>The genome of Laccaria bicolor provides insights into mycorrhizal symbiosis.</title>
        <authorList>
            <person name="Martin F."/>
            <person name="Aerts A."/>
            <person name="Ahren D."/>
            <person name="Brun A."/>
            <person name="Danchin E.G.J."/>
            <person name="Duchaussoy F."/>
            <person name="Gibon J."/>
            <person name="Kohler A."/>
            <person name="Lindquist E."/>
            <person name="Pereda V."/>
            <person name="Salamov A."/>
            <person name="Shapiro H.J."/>
            <person name="Wuyts J."/>
            <person name="Blaudez D."/>
            <person name="Buee M."/>
            <person name="Brokstein P."/>
            <person name="Canbaeck B."/>
            <person name="Cohen D."/>
            <person name="Courty P.E."/>
            <person name="Coutinho P.M."/>
            <person name="Delaruelle C."/>
            <person name="Detter J.C."/>
            <person name="Deveau A."/>
            <person name="DiFazio S."/>
            <person name="Duplessis S."/>
            <person name="Fraissinet-Tachet L."/>
            <person name="Lucic E."/>
            <person name="Frey-Klett P."/>
            <person name="Fourrey C."/>
            <person name="Feussner I."/>
            <person name="Gay G."/>
            <person name="Grimwood J."/>
            <person name="Hoegger P.J."/>
            <person name="Jain P."/>
            <person name="Kilaru S."/>
            <person name="Labbe J."/>
            <person name="Lin Y.C."/>
            <person name="Legue V."/>
            <person name="Le Tacon F."/>
            <person name="Marmeisse R."/>
            <person name="Melayah D."/>
            <person name="Montanini B."/>
            <person name="Muratet M."/>
            <person name="Nehls U."/>
            <person name="Niculita-Hirzel H."/>
            <person name="Oudot-Le Secq M.P."/>
            <person name="Peter M."/>
            <person name="Quesneville H."/>
            <person name="Rajashekar B."/>
            <person name="Reich M."/>
            <person name="Rouhier N."/>
            <person name="Schmutz J."/>
            <person name="Yin T."/>
            <person name="Chalot M."/>
            <person name="Henrissat B."/>
            <person name="Kuees U."/>
            <person name="Lucas S."/>
            <person name="Van de Peer Y."/>
            <person name="Podila G.K."/>
            <person name="Polle A."/>
            <person name="Pukkila P.J."/>
            <person name="Richardson P.M."/>
            <person name="Rouze P."/>
            <person name="Sanders I.R."/>
            <person name="Stajich J.E."/>
            <person name="Tunlid A."/>
            <person name="Tuskan G."/>
            <person name="Grigoriev I.V."/>
        </authorList>
    </citation>
    <scope>NUCLEOTIDE SEQUENCE [LARGE SCALE GENOMIC DNA]</scope>
    <source>
        <strain evidence="7">S238N-H82 / ATCC MYA-4686</strain>
    </source>
</reference>
<dbReference type="EMBL" id="DS547131">
    <property type="protein sequence ID" value="EDR02376.1"/>
    <property type="molecule type" value="Genomic_DNA"/>
</dbReference>
<dbReference type="GO" id="GO:0008408">
    <property type="term" value="F:3'-5' exonuclease activity"/>
    <property type="evidence" value="ECO:0007669"/>
    <property type="project" value="UniProtKB-ARBA"/>
</dbReference>
<gene>
    <name evidence="6" type="ORF">LACBIDRAFT_332470</name>
</gene>